<evidence type="ECO:0000313" key="9">
    <source>
        <dbReference type="Proteomes" id="UP000095038"/>
    </source>
</evidence>
<dbReference type="InterPro" id="IPR021109">
    <property type="entry name" value="Peptidase_aspartic_dom_sf"/>
</dbReference>
<dbReference type="PANTHER" id="PTHR47966:SF65">
    <property type="entry name" value="ASPARTIC-TYPE ENDOPEPTIDASE"/>
    <property type="match status" value="1"/>
</dbReference>
<evidence type="ECO:0000256" key="4">
    <source>
        <dbReference type="PIRSR" id="PIRSR601461-1"/>
    </source>
</evidence>
<dbReference type="EMBL" id="KV454475">
    <property type="protein sequence ID" value="ODV64433.1"/>
    <property type="molecule type" value="Genomic_DNA"/>
</dbReference>
<keyword evidence="5" id="KW-1015">Disulfide bond</keyword>
<dbReference type="OrthoDB" id="771136at2759"/>
<feature type="domain" description="Peptidase A1" evidence="7">
    <location>
        <begin position="5"/>
        <end position="321"/>
    </location>
</feature>
<dbReference type="Proteomes" id="UP000095038">
    <property type="component" value="Unassembled WGS sequence"/>
</dbReference>
<feature type="non-terminal residue" evidence="8">
    <location>
        <position position="1"/>
    </location>
</feature>
<dbReference type="GO" id="GO:0004190">
    <property type="term" value="F:aspartic-type endopeptidase activity"/>
    <property type="evidence" value="ECO:0007669"/>
    <property type="project" value="UniProtKB-KW"/>
</dbReference>
<keyword evidence="9" id="KW-1185">Reference proteome</keyword>
<feature type="non-terminal residue" evidence="8">
    <location>
        <position position="334"/>
    </location>
</feature>
<dbReference type="SUPFAM" id="SSF50630">
    <property type="entry name" value="Acid proteases"/>
    <property type="match status" value="1"/>
</dbReference>
<dbReference type="Gene3D" id="2.40.70.10">
    <property type="entry name" value="Acid Proteases"/>
    <property type="match status" value="2"/>
</dbReference>
<name>A0A1D2VS48_9ASCO</name>
<evidence type="ECO:0000256" key="6">
    <source>
        <dbReference type="RuleBase" id="RU000454"/>
    </source>
</evidence>
<feature type="active site" evidence="4">
    <location>
        <position position="220"/>
    </location>
</feature>
<keyword evidence="2" id="KW-0732">Signal</keyword>
<dbReference type="AlphaFoldDB" id="A0A1D2VS48"/>
<evidence type="ECO:0000256" key="2">
    <source>
        <dbReference type="ARBA" id="ARBA00022729"/>
    </source>
</evidence>
<keyword evidence="6 8" id="KW-0645">Protease</keyword>
<dbReference type="GeneID" id="30963338"/>
<keyword evidence="3 6" id="KW-0064">Aspartyl protease</keyword>
<dbReference type="InterPro" id="IPR033121">
    <property type="entry name" value="PEPTIDASE_A1"/>
</dbReference>
<dbReference type="Pfam" id="PF00026">
    <property type="entry name" value="Asp"/>
    <property type="match status" value="1"/>
</dbReference>
<feature type="disulfide bond" evidence="5">
    <location>
        <begin position="251"/>
        <end position="284"/>
    </location>
</feature>
<dbReference type="GO" id="GO:0006508">
    <property type="term" value="P:proteolysis"/>
    <property type="evidence" value="ECO:0007669"/>
    <property type="project" value="UniProtKB-KW"/>
</dbReference>
<evidence type="ECO:0000313" key="8">
    <source>
        <dbReference type="EMBL" id="ODV64433.1"/>
    </source>
</evidence>
<gene>
    <name evidence="8" type="ORF">ASCRUDRAFT_21691</name>
</gene>
<dbReference type="PANTHER" id="PTHR47966">
    <property type="entry name" value="BETA-SITE APP-CLEAVING ENZYME, ISOFORM A-RELATED"/>
    <property type="match status" value="1"/>
</dbReference>
<organism evidence="8 9">
    <name type="scientific">Ascoidea rubescens DSM 1968</name>
    <dbReference type="NCBI Taxonomy" id="1344418"/>
    <lineage>
        <taxon>Eukaryota</taxon>
        <taxon>Fungi</taxon>
        <taxon>Dikarya</taxon>
        <taxon>Ascomycota</taxon>
        <taxon>Saccharomycotina</taxon>
        <taxon>Saccharomycetes</taxon>
        <taxon>Ascoideaceae</taxon>
        <taxon>Ascoidea</taxon>
    </lineage>
</organism>
<evidence type="ECO:0000259" key="7">
    <source>
        <dbReference type="PROSITE" id="PS51767"/>
    </source>
</evidence>
<dbReference type="PRINTS" id="PR00792">
    <property type="entry name" value="PEPSIN"/>
</dbReference>
<accession>A0A1D2VS48</accession>
<dbReference type="PROSITE" id="PS51767">
    <property type="entry name" value="PEPTIDASE_A1"/>
    <property type="match status" value="1"/>
</dbReference>
<feature type="active site" evidence="4">
    <location>
        <position position="23"/>
    </location>
</feature>
<evidence type="ECO:0000256" key="5">
    <source>
        <dbReference type="PIRSR" id="PIRSR601461-2"/>
    </source>
</evidence>
<reference evidence="9" key="1">
    <citation type="submission" date="2016-05" db="EMBL/GenBank/DDBJ databases">
        <title>Comparative genomics of biotechnologically important yeasts.</title>
        <authorList>
            <consortium name="DOE Joint Genome Institute"/>
            <person name="Riley R."/>
            <person name="Haridas S."/>
            <person name="Wolfe K.H."/>
            <person name="Lopes M.R."/>
            <person name="Hittinger C.T."/>
            <person name="Goker M."/>
            <person name="Salamov A."/>
            <person name="Wisecaver J."/>
            <person name="Long T.M."/>
            <person name="Aerts A.L."/>
            <person name="Barry K."/>
            <person name="Choi C."/>
            <person name="Clum A."/>
            <person name="Coughlan A.Y."/>
            <person name="Deshpande S."/>
            <person name="Douglass A.P."/>
            <person name="Hanson S.J."/>
            <person name="Klenk H.-P."/>
            <person name="Labutti K."/>
            <person name="Lapidus A."/>
            <person name="Lindquist E."/>
            <person name="Lipzen A."/>
            <person name="Meier-Kolthoff J.P."/>
            <person name="Ohm R.A."/>
            <person name="Otillar R.P."/>
            <person name="Pangilinan J."/>
            <person name="Peng Y."/>
            <person name="Rokas A."/>
            <person name="Rosa C.A."/>
            <person name="Scheuner C."/>
            <person name="Sibirny A.A."/>
            <person name="Slot J.C."/>
            <person name="Stielow J.B."/>
            <person name="Sun H."/>
            <person name="Kurtzman C.P."/>
            <person name="Blackwell M."/>
            <person name="Grigoriev I.V."/>
            <person name="Jeffries T.W."/>
        </authorList>
    </citation>
    <scope>NUCLEOTIDE SEQUENCE [LARGE SCALE GENOMIC DNA]</scope>
    <source>
        <strain evidence="9">DSM 1968</strain>
    </source>
</reference>
<dbReference type="InterPro" id="IPR001461">
    <property type="entry name" value="Aspartic_peptidase_A1"/>
</dbReference>
<proteinExistence type="inferred from homology"/>
<dbReference type="RefSeq" id="XP_020050740.1">
    <property type="nucleotide sequence ID" value="XM_020189702.1"/>
</dbReference>
<dbReference type="InterPro" id="IPR001969">
    <property type="entry name" value="Aspartic_peptidase_AS"/>
</dbReference>
<protein>
    <submittedName>
        <fullName evidence="8">Secreted aspartic protease 1</fullName>
    </submittedName>
</protein>
<keyword evidence="6" id="KW-0378">Hydrolase</keyword>
<dbReference type="STRING" id="1344418.A0A1D2VS48"/>
<evidence type="ECO:0000256" key="1">
    <source>
        <dbReference type="ARBA" id="ARBA00007447"/>
    </source>
</evidence>
<sequence length="334" mass="37198">DGMLYAIYVDLGSPFQTVGLILDTGSSDVWIKSSKSTSCIPYSYNSTTVEIYGTTYPHDCYYYGLFDPDSSSTFINNNTDFFLNYMTGFSNGTWAKDSFNLNGALIHNYTFGLSNYTNINPGVFGIGLIANQQTQNKYQNFPARLKDDNYIARNLYSLFLNEGLNATGNLLFGAIDHAKYTGSLKTFEVAKERSLMTADLVNIRFNNQTLTTVPAGALFDCGATEISFPDPVFDQLLSLLNIPEMYAIVDCNNKANEIITFDFDGFLFEIPVKALYYDNGDGTCTFVAGPMGATNQMSLGIEFMKYAYIVFDLDNRQISLGHPNYTTDKDIQVI</sequence>
<evidence type="ECO:0000256" key="3">
    <source>
        <dbReference type="ARBA" id="ARBA00022750"/>
    </source>
</evidence>
<dbReference type="InParanoid" id="A0A1D2VS48"/>
<dbReference type="PROSITE" id="PS00141">
    <property type="entry name" value="ASP_PROTEASE"/>
    <property type="match status" value="1"/>
</dbReference>
<comment type="similarity">
    <text evidence="1 6">Belongs to the peptidase A1 family.</text>
</comment>